<evidence type="ECO:0000256" key="1">
    <source>
        <dbReference type="SAM" id="MobiDB-lite"/>
    </source>
</evidence>
<sequence>MPKKLVAHVTPTPAPAPLKKAIQAAASASKSKADEWLTPHPFMRNDDSNGAHTFYWFCLASMAFPSDLMFIGSLLLTELWLAHEILPRELWSPPKDSQLPKEQVIDRPFSRLADRAKIVRRGLREYADERGSGKENPSIAPPFEGAQLGVSWLIYYGARGVMSCTATSSDETCVCPHHVRLQGGPSFSSPACSKIALDDHFNLARSRANQFLQQDPGQLFVFDSQAFSLLNASGQQLLQDLAGTEIADKALSTVPNKASLVAVSKLYESPEVSAMGPDTVKTGTMPWQSQEHDDDDDRSKLVPVHFITFSSPQLDFSQATSCPLIEPASCKFPLADDVVERLYNLPKTVECPEDSLTMWMQSAVQNCAVVLGRDTAFSQLKAAWIIFLESNLSNKMHKDMIPQRYMFVWEGQILKMDETPESVGMGQAGPLEPIAVLDAADVWYGIGTHEPEFVHDVTRATNIRRVLGKMDHDKDPELTAQLDQTAYLVRQTSACLEVVDQSADDKSDSLGRWASSLKDSVMAFWK</sequence>
<dbReference type="EMBL" id="RSCE01000003">
    <property type="protein sequence ID" value="RSH84373.1"/>
    <property type="molecule type" value="Genomic_DNA"/>
</dbReference>
<evidence type="ECO:0000313" key="2">
    <source>
        <dbReference type="EMBL" id="RSH84373.1"/>
    </source>
</evidence>
<dbReference type="RefSeq" id="XP_028477821.1">
    <property type="nucleotide sequence ID" value="XM_028621369.1"/>
</dbReference>
<comment type="caution">
    <text evidence="2">The sequence shown here is derived from an EMBL/GenBank/DDBJ whole genome shotgun (WGS) entry which is preliminary data.</text>
</comment>
<name>A0A427XZY9_9TREE</name>
<feature type="region of interest" description="Disordered" evidence="1">
    <location>
        <begin position="274"/>
        <end position="296"/>
    </location>
</feature>
<organism evidence="2 3">
    <name type="scientific">Apiotrichum porosum</name>
    <dbReference type="NCBI Taxonomy" id="105984"/>
    <lineage>
        <taxon>Eukaryota</taxon>
        <taxon>Fungi</taxon>
        <taxon>Dikarya</taxon>
        <taxon>Basidiomycota</taxon>
        <taxon>Agaricomycotina</taxon>
        <taxon>Tremellomycetes</taxon>
        <taxon>Trichosporonales</taxon>
        <taxon>Trichosporonaceae</taxon>
        <taxon>Apiotrichum</taxon>
    </lineage>
</organism>
<dbReference type="AlphaFoldDB" id="A0A427XZY9"/>
<dbReference type="GeneID" id="39590436"/>
<gene>
    <name evidence="2" type="ORF">EHS24_005893</name>
</gene>
<evidence type="ECO:0000313" key="3">
    <source>
        <dbReference type="Proteomes" id="UP000279236"/>
    </source>
</evidence>
<dbReference type="Proteomes" id="UP000279236">
    <property type="component" value="Unassembled WGS sequence"/>
</dbReference>
<reference evidence="2 3" key="1">
    <citation type="submission" date="2018-11" db="EMBL/GenBank/DDBJ databases">
        <title>Genome sequence of Apiotrichum porosum DSM 27194.</title>
        <authorList>
            <person name="Aliyu H."/>
            <person name="Gorte O."/>
            <person name="Ochsenreither K."/>
        </authorList>
    </citation>
    <scope>NUCLEOTIDE SEQUENCE [LARGE SCALE GENOMIC DNA]</scope>
    <source>
        <strain evidence="2 3">DSM 27194</strain>
    </source>
</reference>
<proteinExistence type="predicted"/>
<protein>
    <submittedName>
        <fullName evidence="2">Uncharacterized protein</fullName>
    </submittedName>
</protein>
<keyword evidence="3" id="KW-1185">Reference proteome</keyword>
<accession>A0A427XZY9</accession>